<protein>
    <submittedName>
        <fullName evidence="1">Unnamed protein product</fullName>
    </submittedName>
</protein>
<sequence>MEFRRFIQQVKSSHAYRRPHAHAAFWEQLEICTHVRRAGACPPGTGDGTTYPLATGLWSLASCGTRYYGDLPMK</sequence>
<dbReference type="Proteomes" id="UP001165064">
    <property type="component" value="Unassembled WGS sequence"/>
</dbReference>
<accession>A0ACB5U7R3</accession>
<keyword evidence="2" id="KW-1185">Reference proteome</keyword>
<dbReference type="EMBL" id="BSXS01013512">
    <property type="protein sequence ID" value="GMF04133.1"/>
    <property type="molecule type" value="Genomic_DNA"/>
</dbReference>
<proteinExistence type="predicted"/>
<comment type="caution">
    <text evidence="1">The sequence shown here is derived from an EMBL/GenBank/DDBJ whole genome shotgun (WGS) entry which is preliminary data.</text>
</comment>
<gene>
    <name evidence="1" type="ORF">Amon02_001201900</name>
</gene>
<organism evidence="1 2">
    <name type="scientific">Ambrosiozyma monospora</name>
    <name type="common">Yeast</name>
    <name type="synonym">Endomycopsis monosporus</name>
    <dbReference type="NCBI Taxonomy" id="43982"/>
    <lineage>
        <taxon>Eukaryota</taxon>
        <taxon>Fungi</taxon>
        <taxon>Dikarya</taxon>
        <taxon>Ascomycota</taxon>
        <taxon>Saccharomycotina</taxon>
        <taxon>Pichiomycetes</taxon>
        <taxon>Pichiales</taxon>
        <taxon>Pichiaceae</taxon>
        <taxon>Ambrosiozyma</taxon>
    </lineage>
</organism>
<evidence type="ECO:0000313" key="2">
    <source>
        <dbReference type="Proteomes" id="UP001165064"/>
    </source>
</evidence>
<evidence type="ECO:0000313" key="1">
    <source>
        <dbReference type="EMBL" id="GMF04133.1"/>
    </source>
</evidence>
<reference evidence="1" key="1">
    <citation type="submission" date="2023-04" db="EMBL/GenBank/DDBJ databases">
        <title>Ambrosiozyma monospora NBRC 10751.</title>
        <authorList>
            <person name="Ichikawa N."/>
            <person name="Sato H."/>
            <person name="Tonouchi N."/>
        </authorList>
    </citation>
    <scope>NUCLEOTIDE SEQUENCE</scope>
    <source>
        <strain evidence="1">NBRC 10751</strain>
    </source>
</reference>
<name>A0ACB5U7R3_AMBMO</name>